<dbReference type="Gene3D" id="2.60.40.1080">
    <property type="match status" value="2"/>
</dbReference>
<evidence type="ECO:0000313" key="3">
    <source>
        <dbReference type="EMBL" id="ALD66423.1"/>
    </source>
</evidence>
<accession>A0A0M4JJM8</accession>
<feature type="domain" description="BIG2" evidence="2">
    <location>
        <begin position="127"/>
        <end position="203"/>
    </location>
</feature>
<keyword evidence="1" id="KW-0812">Transmembrane</keyword>
<feature type="transmembrane region" description="Helical" evidence="1">
    <location>
        <begin position="7"/>
        <end position="26"/>
    </location>
</feature>
<feature type="domain" description="BIG2" evidence="2">
    <location>
        <begin position="547"/>
        <end position="622"/>
    </location>
</feature>
<dbReference type="OrthoDB" id="9819276at2"/>
<keyword evidence="1" id="KW-1133">Transmembrane helix</keyword>
<dbReference type="STRING" id="362837.SCANT_v1c05170"/>
<protein>
    <recommendedName>
        <fullName evidence="2">BIG2 domain-containing protein</fullName>
    </recommendedName>
</protein>
<dbReference type="AlphaFoldDB" id="A0A0M4JJM8"/>
<organism evidence="3 4">
    <name type="scientific">Spiroplasma cantharicola</name>
    <dbReference type="NCBI Taxonomy" id="362837"/>
    <lineage>
        <taxon>Bacteria</taxon>
        <taxon>Bacillati</taxon>
        <taxon>Mycoplasmatota</taxon>
        <taxon>Mollicutes</taxon>
        <taxon>Entomoplasmatales</taxon>
        <taxon>Spiroplasmataceae</taxon>
        <taxon>Spiroplasma</taxon>
    </lineage>
</organism>
<name>A0A0M4JJM8_9MOLU</name>
<evidence type="ECO:0000256" key="1">
    <source>
        <dbReference type="SAM" id="Phobius"/>
    </source>
</evidence>
<dbReference type="InterPro" id="IPR003343">
    <property type="entry name" value="Big_2"/>
</dbReference>
<evidence type="ECO:0000259" key="2">
    <source>
        <dbReference type="SMART" id="SM00635"/>
    </source>
</evidence>
<dbReference type="EMBL" id="CP012622">
    <property type="protein sequence ID" value="ALD66423.1"/>
    <property type="molecule type" value="Genomic_DNA"/>
</dbReference>
<evidence type="ECO:0000313" key="4">
    <source>
        <dbReference type="Proteomes" id="UP000063919"/>
    </source>
</evidence>
<keyword evidence="1" id="KW-0472">Membrane</keyword>
<dbReference type="SMART" id="SM00635">
    <property type="entry name" value="BID_2"/>
    <property type="match status" value="4"/>
</dbReference>
<feature type="domain" description="BIG2" evidence="2">
    <location>
        <begin position="295"/>
        <end position="371"/>
    </location>
</feature>
<sequence length="881" mass="97497">MRKIFKPLAIIILIIGLIFLTFMYALPKGKDKKVQEQNFVMNHGNKDWHWIENWEQYNKDHKNFEIYSNNTDIAHVTEKVIHDDGKFELNANSVGQTFLTLVGSTKNSNLEKKWIFPTEIYESVEPEKINIEISNNNSSIETGNTDSSIVIKNYLSLSNLSIESTNKNIATVFNDNEIIHISAIAEGETKIIVNADNAINPVEINVIVNKKLFDIELSNDNINLQTEEINSSISIKNYKSLMNVSVKSKNNNVVQVTNENEIIKVTALAEGETKIIVNADNAKSPIEINVIVNKKLFDIELSNNKISIENGQTNSSIIIKNYKNLENVNVDIKNSKIASVINEGEVVKVTALAEGETKIIVNADNAKNPVEINVTVTKKLFIIELSNNNISIENGQASSSIKIKNYESLNNVSVESKNINVAQVTNENEVIKVTALAEGETKIIVNADNAKNPVEINVIVTKKLFNIELSNNNISVEAEKTDSTISIKNFEDLNNVSFKITNEKNINVTNENEIIKVTGLVEGETKIIVNADNAITPVEINVIVTKKLFNIELSNKEISIEAGQSDSITIENYNSLKNINIESKNSKIALVINESNNIKISAIAEGETKIIVNADNAITPVEINVIVTKKLFNIELSNDNITLESGQTNSSIRINNYDSLVNVGIKSKNNNVAEIKNENGIIKISALAEGETKIIVNADNAKNPVEINVIVTKKLFNIELSNNNISIEAEQNDLITIENFENLINVSIKSNNEDIIGVVHENEKIKIEGLVEGETKIIVNADNAKNPVEINVTITKKLIDIKVNKTKVKIRVGSALTKIKILNYEDLENPEVKNSSSGLITVSVKEDTISIKALLIGDATITVNADNAREIVKIEVKARLI</sequence>
<keyword evidence="4" id="KW-1185">Reference proteome</keyword>
<gene>
    <name evidence="3" type="ORF">SCANT_v1c05170</name>
</gene>
<feature type="domain" description="BIG2" evidence="2">
    <location>
        <begin position="379"/>
        <end position="455"/>
    </location>
</feature>
<dbReference type="RefSeq" id="WP_053946182.1">
    <property type="nucleotide sequence ID" value="NZ_CP012622.1"/>
</dbReference>
<proteinExistence type="predicted"/>
<dbReference type="Proteomes" id="UP000063919">
    <property type="component" value="Chromosome"/>
</dbReference>
<dbReference type="KEGG" id="scj:SCANT_v1c05170"/>
<dbReference type="PATRIC" id="fig|362837.3.peg.528"/>
<reference evidence="3 4" key="1">
    <citation type="journal article" date="2015" name="Genome Announc.">
        <title>Complete Genome Sequence of Spiroplasma cantharicola CC-1T (DSM 21588), a Bacterium Isolated from Soldier Beetle (Cantharis carolinus).</title>
        <authorList>
            <person name="Lo W.S."/>
            <person name="Liu P.Y."/>
            <person name="Kuo C.H."/>
        </authorList>
    </citation>
    <scope>NUCLEOTIDE SEQUENCE [LARGE SCALE GENOMIC DNA]</scope>
    <source>
        <strain evidence="3 4">CC-1</strain>
    </source>
</reference>